<accession>A0AA35PFY6</accession>
<evidence type="ECO:0000256" key="3">
    <source>
        <dbReference type="ARBA" id="ARBA00022786"/>
    </source>
</evidence>
<keyword evidence="3" id="KW-0833">Ubl conjugation pathway</keyword>
<feature type="non-terminal residue" evidence="5">
    <location>
        <position position="80"/>
    </location>
</feature>
<evidence type="ECO:0000313" key="5">
    <source>
        <dbReference type="EMBL" id="CAI5783983.1"/>
    </source>
</evidence>
<keyword evidence="2" id="KW-0863">Zinc-finger</keyword>
<dbReference type="InterPro" id="IPR013083">
    <property type="entry name" value="Znf_RING/FYVE/PHD"/>
</dbReference>
<evidence type="ECO:0000256" key="1">
    <source>
        <dbReference type="ARBA" id="ARBA00022723"/>
    </source>
</evidence>
<dbReference type="PANTHER" id="PTHR11210">
    <property type="entry name" value="RING BOX"/>
    <property type="match status" value="1"/>
</dbReference>
<dbReference type="Proteomes" id="UP001178461">
    <property type="component" value="Chromosome 9"/>
</dbReference>
<dbReference type="SUPFAM" id="SSF57850">
    <property type="entry name" value="RING/U-box"/>
    <property type="match status" value="1"/>
</dbReference>
<dbReference type="GO" id="GO:0004842">
    <property type="term" value="F:ubiquitin-protein transferase activity"/>
    <property type="evidence" value="ECO:0007669"/>
    <property type="project" value="UniProtKB-ARBA"/>
</dbReference>
<dbReference type="GO" id="GO:0031461">
    <property type="term" value="C:cullin-RING ubiquitin ligase complex"/>
    <property type="evidence" value="ECO:0007669"/>
    <property type="project" value="UniProtKB-ARBA"/>
</dbReference>
<keyword evidence="6" id="KW-1185">Reference proteome</keyword>
<evidence type="ECO:0000256" key="4">
    <source>
        <dbReference type="ARBA" id="ARBA00022833"/>
    </source>
</evidence>
<organism evidence="5 6">
    <name type="scientific">Podarcis lilfordi</name>
    <name type="common">Lilford's wall lizard</name>
    <dbReference type="NCBI Taxonomy" id="74358"/>
    <lineage>
        <taxon>Eukaryota</taxon>
        <taxon>Metazoa</taxon>
        <taxon>Chordata</taxon>
        <taxon>Craniata</taxon>
        <taxon>Vertebrata</taxon>
        <taxon>Euteleostomi</taxon>
        <taxon>Lepidosauria</taxon>
        <taxon>Squamata</taxon>
        <taxon>Bifurcata</taxon>
        <taxon>Unidentata</taxon>
        <taxon>Episquamata</taxon>
        <taxon>Laterata</taxon>
        <taxon>Lacertibaenia</taxon>
        <taxon>Lacertidae</taxon>
        <taxon>Podarcis</taxon>
    </lineage>
</organism>
<evidence type="ECO:0000256" key="2">
    <source>
        <dbReference type="ARBA" id="ARBA00022771"/>
    </source>
</evidence>
<dbReference type="Gene3D" id="3.30.40.10">
    <property type="entry name" value="Zinc/RING finger domain, C3HC4 (zinc finger)"/>
    <property type="match status" value="1"/>
</dbReference>
<protein>
    <submittedName>
        <fullName evidence="5">E3 ubiquitin-protein ligase RBX1</fullName>
    </submittedName>
</protein>
<evidence type="ECO:0000313" key="6">
    <source>
        <dbReference type="Proteomes" id="UP001178461"/>
    </source>
</evidence>
<sequence>MDVHTLSGTKSGADKTRFEVKKWNAVALWAWDIVVDNCAICRNNIMAQANQASDTSEECTVVNTLLAGVYIRRSRMGIPE</sequence>
<proteinExistence type="predicted"/>
<dbReference type="GO" id="GO:0008270">
    <property type="term" value="F:zinc ion binding"/>
    <property type="evidence" value="ECO:0007669"/>
    <property type="project" value="UniProtKB-KW"/>
</dbReference>
<dbReference type="AlphaFoldDB" id="A0AA35PFY6"/>
<keyword evidence="4" id="KW-0862">Zinc</keyword>
<dbReference type="GO" id="GO:0051603">
    <property type="term" value="P:proteolysis involved in protein catabolic process"/>
    <property type="evidence" value="ECO:0007669"/>
    <property type="project" value="UniProtKB-ARBA"/>
</dbReference>
<dbReference type="EMBL" id="OX395134">
    <property type="protein sequence ID" value="CAI5783983.1"/>
    <property type="molecule type" value="Genomic_DNA"/>
</dbReference>
<name>A0AA35PFY6_9SAUR</name>
<gene>
    <name evidence="5" type="ORF">PODLI_1B021780</name>
</gene>
<dbReference type="InterPro" id="IPR051031">
    <property type="entry name" value="RING-box_E3_Ubiquitin_Ligase"/>
</dbReference>
<reference evidence="5" key="1">
    <citation type="submission" date="2022-12" db="EMBL/GenBank/DDBJ databases">
        <authorList>
            <person name="Alioto T."/>
            <person name="Alioto T."/>
            <person name="Gomez Garrido J."/>
        </authorList>
    </citation>
    <scope>NUCLEOTIDE SEQUENCE</scope>
</reference>
<keyword evidence="1" id="KW-0479">Metal-binding</keyword>